<keyword evidence="2" id="KW-0677">Repeat</keyword>
<evidence type="ECO:0000313" key="5">
    <source>
        <dbReference type="Proteomes" id="UP000001887"/>
    </source>
</evidence>
<dbReference type="Gene3D" id="2.130.10.10">
    <property type="entry name" value="YVTN repeat-like/Quinoprotein amine dehydrogenase"/>
    <property type="match status" value="1"/>
</dbReference>
<dbReference type="PANTHER" id="PTHR19848:SF8">
    <property type="entry name" value="F-BOX AND WD REPEAT DOMAIN CONTAINING 7"/>
    <property type="match status" value="1"/>
</dbReference>
<dbReference type="eggNOG" id="COG2319">
    <property type="taxonomic scope" value="Bacteria"/>
</dbReference>
<dbReference type="InterPro" id="IPR001680">
    <property type="entry name" value="WD40_rpt"/>
</dbReference>
<reference evidence="4 5" key="1">
    <citation type="journal article" date="2009" name="Stand. Genomic Sci.">
        <title>Complete genome sequence of Pirellula staleyi type strain (ATCC 27377).</title>
        <authorList>
            <person name="Clum A."/>
            <person name="Tindall B.J."/>
            <person name="Sikorski J."/>
            <person name="Ivanova N."/>
            <person name="Mavrommatis K."/>
            <person name="Lucas S."/>
            <person name="Glavina del Rio T."/>
            <person name="Nolan M."/>
            <person name="Chen F."/>
            <person name="Tice H."/>
            <person name="Pitluck S."/>
            <person name="Cheng J.F."/>
            <person name="Chertkov O."/>
            <person name="Brettin T."/>
            <person name="Han C."/>
            <person name="Detter J.C."/>
            <person name="Kuske C."/>
            <person name="Bruce D."/>
            <person name="Goodwin L."/>
            <person name="Ovchinikova G."/>
            <person name="Pati A."/>
            <person name="Mikhailova N."/>
            <person name="Chen A."/>
            <person name="Palaniappan K."/>
            <person name="Land M."/>
            <person name="Hauser L."/>
            <person name="Chang Y.J."/>
            <person name="Jeffries C.D."/>
            <person name="Chain P."/>
            <person name="Rohde M."/>
            <person name="Goker M."/>
            <person name="Bristow J."/>
            <person name="Eisen J.A."/>
            <person name="Markowitz V."/>
            <person name="Hugenholtz P."/>
            <person name="Kyrpides N.C."/>
            <person name="Klenk H.P."/>
            <person name="Lapidus A."/>
        </authorList>
    </citation>
    <scope>NUCLEOTIDE SEQUENCE [LARGE SCALE GENOMIC DNA]</scope>
    <source>
        <strain evidence="5">ATCC 27377 / DSM 6068 / ICPB 4128</strain>
    </source>
</reference>
<evidence type="ECO:0000313" key="4">
    <source>
        <dbReference type="EMBL" id="ADB16277.1"/>
    </source>
</evidence>
<dbReference type="PROSITE" id="PS50082">
    <property type="entry name" value="WD_REPEATS_2"/>
    <property type="match status" value="3"/>
</dbReference>
<sequence>MDITTADLVKSLEPQLGLSITPEVQLTVARFSPDGNTLIATSFDAKIRRWDVSTEEAKELAPLTGHSGWSTAIAFRAEGNWLFTADSWGKIAAWDLLTTEDKPRWTLDTAHDGWVRDLAVSSDGKTLVSCGSDAKVCVAELETGKLVTSFTAGGRDLFCIRFAPDGQSIIVGDDRGIARRVALDGKIITEYAVAELFLLSRLQDVGGIRALAIDAATGTLAIGGCEPKNGGTVVGTPTLVLFDLATGERREKFSLGGEQEVSVVDIAFHSSGLIFLVTCGTPGQGKLCYVKPGLAEVAYENKKFINAQSLALRERAPQLAIVTTAPGSNGNGRPLDKEGNYKTNTSPVLFAKLGE</sequence>
<feature type="repeat" description="WD" evidence="3">
    <location>
        <begin position="31"/>
        <end position="60"/>
    </location>
</feature>
<dbReference type="SMART" id="SM00320">
    <property type="entry name" value="WD40"/>
    <property type="match status" value="5"/>
</dbReference>
<dbReference type="AlphaFoldDB" id="D2QY63"/>
<feature type="repeat" description="WD" evidence="3">
    <location>
        <begin position="108"/>
        <end position="149"/>
    </location>
</feature>
<dbReference type="STRING" id="530564.Psta_1602"/>
<feature type="repeat" description="WD" evidence="3">
    <location>
        <begin position="63"/>
        <end position="96"/>
    </location>
</feature>
<proteinExistence type="predicted"/>
<organism evidence="4 5">
    <name type="scientific">Pirellula staleyi (strain ATCC 27377 / DSM 6068 / ICPB 4128)</name>
    <name type="common">Pirella staleyi</name>
    <dbReference type="NCBI Taxonomy" id="530564"/>
    <lineage>
        <taxon>Bacteria</taxon>
        <taxon>Pseudomonadati</taxon>
        <taxon>Planctomycetota</taxon>
        <taxon>Planctomycetia</taxon>
        <taxon>Pirellulales</taxon>
        <taxon>Pirellulaceae</taxon>
        <taxon>Pirellula</taxon>
    </lineage>
</organism>
<dbReference type="EMBL" id="CP001848">
    <property type="protein sequence ID" value="ADB16277.1"/>
    <property type="molecule type" value="Genomic_DNA"/>
</dbReference>
<accession>D2QY63</accession>
<protein>
    <submittedName>
        <fullName evidence="4">WD-40 repeat protein</fullName>
    </submittedName>
</protein>
<dbReference type="SUPFAM" id="SSF50978">
    <property type="entry name" value="WD40 repeat-like"/>
    <property type="match status" value="1"/>
</dbReference>
<evidence type="ECO:0000256" key="1">
    <source>
        <dbReference type="ARBA" id="ARBA00022574"/>
    </source>
</evidence>
<keyword evidence="5" id="KW-1185">Reference proteome</keyword>
<dbReference type="Proteomes" id="UP000001887">
    <property type="component" value="Chromosome"/>
</dbReference>
<gene>
    <name evidence="4" type="ordered locus">Psta_1602</name>
</gene>
<dbReference type="KEGG" id="psl:Psta_1602"/>
<dbReference type="InterPro" id="IPR036322">
    <property type="entry name" value="WD40_repeat_dom_sf"/>
</dbReference>
<evidence type="ECO:0000256" key="3">
    <source>
        <dbReference type="PROSITE-ProRule" id="PRU00221"/>
    </source>
</evidence>
<dbReference type="Pfam" id="PF00400">
    <property type="entry name" value="WD40"/>
    <property type="match status" value="3"/>
</dbReference>
<keyword evidence="1 3" id="KW-0853">WD repeat</keyword>
<dbReference type="InterPro" id="IPR015943">
    <property type="entry name" value="WD40/YVTN_repeat-like_dom_sf"/>
</dbReference>
<dbReference type="OrthoDB" id="230341at2"/>
<evidence type="ECO:0000256" key="2">
    <source>
        <dbReference type="ARBA" id="ARBA00022737"/>
    </source>
</evidence>
<dbReference type="HOGENOM" id="CLU_780433_0_0_0"/>
<name>D2QY63_PIRSD</name>
<dbReference type="PANTHER" id="PTHR19848">
    <property type="entry name" value="WD40 REPEAT PROTEIN"/>
    <property type="match status" value="1"/>
</dbReference>